<reference evidence="1 2" key="1">
    <citation type="journal article" date="2024" name="Science">
        <title>Giant polyketide synthase enzymes in the biosynthesis of giant marine polyether toxins.</title>
        <authorList>
            <person name="Fallon T.R."/>
            <person name="Shende V.V."/>
            <person name="Wierzbicki I.H."/>
            <person name="Pendleton A.L."/>
            <person name="Watervoot N.F."/>
            <person name="Auber R.P."/>
            <person name="Gonzalez D.J."/>
            <person name="Wisecaver J.H."/>
            <person name="Moore B.S."/>
        </authorList>
    </citation>
    <scope>NUCLEOTIDE SEQUENCE [LARGE SCALE GENOMIC DNA]</scope>
    <source>
        <strain evidence="1 2">12B1</strain>
    </source>
</reference>
<comment type="caution">
    <text evidence="1">The sequence shown here is derived from an EMBL/GenBank/DDBJ whole genome shotgun (WGS) entry which is preliminary data.</text>
</comment>
<proteinExistence type="predicted"/>
<gene>
    <name evidence="1" type="ORF">AB1Y20_014454</name>
</gene>
<accession>A0AB34IE23</accession>
<protein>
    <submittedName>
        <fullName evidence="1">Uncharacterized protein</fullName>
    </submittedName>
</protein>
<dbReference type="EMBL" id="JBGBPQ010000028">
    <property type="protein sequence ID" value="KAL1496871.1"/>
    <property type="molecule type" value="Genomic_DNA"/>
</dbReference>
<organism evidence="1 2">
    <name type="scientific">Prymnesium parvum</name>
    <name type="common">Toxic golden alga</name>
    <dbReference type="NCBI Taxonomy" id="97485"/>
    <lineage>
        <taxon>Eukaryota</taxon>
        <taxon>Haptista</taxon>
        <taxon>Haptophyta</taxon>
        <taxon>Prymnesiophyceae</taxon>
        <taxon>Prymnesiales</taxon>
        <taxon>Prymnesiaceae</taxon>
        <taxon>Prymnesium</taxon>
    </lineage>
</organism>
<keyword evidence="2" id="KW-1185">Reference proteome</keyword>
<dbReference type="AlphaFoldDB" id="A0AB34IE23"/>
<evidence type="ECO:0000313" key="1">
    <source>
        <dbReference type="EMBL" id="KAL1496871.1"/>
    </source>
</evidence>
<dbReference type="Proteomes" id="UP001515480">
    <property type="component" value="Unassembled WGS sequence"/>
</dbReference>
<evidence type="ECO:0000313" key="2">
    <source>
        <dbReference type="Proteomes" id="UP001515480"/>
    </source>
</evidence>
<sequence length="116" mass="12174">MQMARKRRGTESVVAEAGITAVRTEEQMVVLKEEVVAAVKEEDQPALGVMGDIGVVVATLGQEVLEAVVARVGPDLVEVRAMVAVEAYREAAKALEVVAAAETDKEAEVGGDLAEV</sequence>
<name>A0AB34IE23_PRYPA</name>